<name>A0ABP0ULN4_9BRYO</name>
<protein>
    <recommendedName>
        <fullName evidence="5">Kinesin-like protein</fullName>
    </recommendedName>
</protein>
<evidence type="ECO:0000313" key="9">
    <source>
        <dbReference type="EMBL" id="CAK9225310.1"/>
    </source>
</evidence>
<dbReference type="PROSITE" id="PS50067">
    <property type="entry name" value="KINESIN_MOTOR_2"/>
    <property type="match status" value="1"/>
</dbReference>
<dbReference type="InterPro" id="IPR001752">
    <property type="entry name" value="Kinesin_motor_dom"/>
</dbReference>
<keyword evidence="5" id="KW-0493">Microtubule</keyword>
<dbReference type="PANTHER" id="PTHR47969">
    <property type="entry name" value="CHROMOSOME-ASSOCIATED KINESIN KIF4A-RELATED"/>
    <property type="match status" value="1"/>
</dbReference>
<dbReference type="InterPro" id="IPR027417">
    <property type="entry name" value="P-loop_NTPase"/>
</dbReference>
<dbReference type="SUPFAM" id="SSF52540">
    <property type="entry name" value="P-loop containing nucleoside triphosphate hydrolases"/>
    <property type="match status" value="1"/>
</dbReference>
<evidence type="ECO:0000259" key="8">
    <source>
        <dbReference type="PROSITE" id="PS50067"/>
    </source>
</evidence>
<dbReference type="InterPro" id="IPR019821">
    <property type="entry name" value="Kinesin_motor_CS"/>
</dbReference>
<proteinExistence type="inferred from homology"/>
<dbReference type="CDD" id="cd00106">
    <property type="entry name" value="KISc"/>
    <property type="match status" value="1"/>
</dbReference>
<sequence>MATQSFKARENGNEYQNGKEEGNTCPRSPDSDMFRSTNNIKVYVRIRPLSKDEYARGETSCVHIARDEHSVKVVEQGYGYNTTTRSFQFDGCVGPAAEQHEVMQTVEMKKLLDKVLEGYSSTVMACGQTGSGKTFTMSGREEGMHDKKGYEDCWGDDGLIARSAIYLFEAIKARSFNKDQTKPYTLRASYFEIYCEQVNDLLRLDAAPRDVKWSSRDGFYVENLLLVDCDTLEDVFSVLNEGGKNRKVGSHELNKDSSRSHCIMTLHVDSLCDITGDGHPIVRYGRMLFVDLAGSERLKKSKSSGEMLKETGSINRSLFTLGKVISALSEGKKGDVVPYRESMLTKLLMESLGGNSLALMIACVSSAASAVDETLSTLHYATCAKNIVNAPSINMDARDKIMMKLQKEIAHLREENKMLRTKLGLSLDGDLTFPEAIQSVSPMATKHRRQTRNIPPVGLEIKCPTELKGLEKYFGKEFGEEASGLSTLANFQDVFPQQSARGSLTLESLRCMPSQGDSFGSSQQGPTLQAYSEDDAWGDNCEKTTDGTSTPCVLSEPRTIRASCEPNSFLGMYRGSVNVKPKGLQQFSRRNRVSVDHLGGSRARLKKGYPRRIGKQDAFQGSITVNQAAFIKKLLDLNISPVDGMVNF</sequence>
<dbReference type="Proteomes" id="UP001497512">
    <property type="component" value="Chromosome 5"/>
</dbReference>
<reference evidence="9" key="1">
    <citation type="submission" date="2024-02" db="EMBL/GenBank/DDBJ databases">
        <authorList>
            <consortium name="ELIXIR-Norway"/>
            <consortium name="Elixir Norway"/>
        </authorList>
    </citation>
    <scope>NUCLEOTIDE SEQUENCE</scope>
</reference>
<feature type="compositionally biased region" description="Basic and acidic residues" evidence="7">
    <location>
        <begin position="7"/>
        <end position="22"/>
    </location>
</feature>
<evidence type="ECO:0000256" key="7">
    <source>
        <dbReference type="SAM" id="MobiDB-lite"/>
    </source>
</evidence>
<keyword evidence="6" id="KW-0175">Coiled coil</keyword>
<evidence type="ECO:0000256" key="1">
    <source>
        <dbReference type="ARBA" id="ARBA00022741"/>
    </source>
</evidence>
<evidence type="ECO:0000256" key="3">
    <source>
        <dbReference type="ARBA" id="ARBA00023175"/>
    </source>
</evidence>
<evidence type="ECO:0000313" key="10">
    <source>
        <dbReference type="Proteomes" id="UP001497512"/>
    </source>
</evidence>
<dbReference type="PANTHER" id="PTHR47969:SF29">
    <property type="entry name" value="KINESIN-LIKE PROTEIN"/>
    <property type="match status" value="1"/>
</dbReference>
<keyword evidence="2 4" id="KW-0067">ATP-binding</keyword>
<dbReference type="InterPro" id="IPR036961">
    <property type="entry name" value="Kinesin_motor_dom_sf"/>
</dbReference>
<dbReference type="PROSITE" id="PS00411">
    <property type="entry name" value="KINESIN_MOTOR_1"/>
    <property type="match status" value="1"/>
</dbReference>
<keyword evidence="3 4" id="KW-0505">Motor protein</keyword>
<dbReference type="Gene3D" id="3.40.850.10">
    <property type="entry name" value="Kinesin motor domain"/>
    <property type="match status" value="1"/>
</dbReference>
<feature type="binding site" evidence="4">
    <location>
        <begin position="127"/>
        <end position="134"/>
    </location>
    <ligand>
        <name>ATP</name>
        <dbReference type="ChEBI" id="CHEBI:30616"/>
    </ligand>
</feature>
<accession>A0ABP0ULN4</accession>
<keyword evidence="10" id="KW-1185">Reference proteome</keyword>
<evidence type="ECO:0000256" key="5">
    <source>
        <dbReference type="RuleBase" id="RU000394"/>
    </source>
</evidence>
<keyword evidence="1 4" id="KW-0547">Nucleotide-binding</keyword>
<dbReference type="SMART" id="SM00129">
    <property type="entry name" value="KISc"/>
    <property type="match status" value="1"/>
</dbReference>
<feature type="domain" description="Kinesin motor" evidence="8">
    <location>
        <begin position="39"/>
        <end position="387"/>
    </location>
</feature>
<dbReference type="EMBL" id="OZ019897">
    <property type="protein sequence ID" value="CAK9225310.1"/>
    <property type="molecule type" value="Genomic_DNA"/>
</dbReference>
<dbReference type="Pfam" id="PF00225">
    <property type="entry name" value="Kinesin"/>
    <property type="match status" value="1"/>
</dbReference>
<dbReference type="InterPro" id="IPR027640">
    <property type="entry name" value="Kinesin-like_fam"/>
</dbReference>
<feature type="coiled-coil region" evidence="6">
    <location>
        <begin position="395"/>
        <end position="422"/>
    </location>
</feature>
<feature type="region of interest" description="Disordered" evidence="7">
    <location>
        <begin position="1"/>
        <end position="33"/>
    </location>
</feature>
<dbReference type="PRINTS" id="PR00380">
    <property type="entry name" value="KINESINHEAVY"/>
</dbReference>
<evidence type="ECO:0000256" key="4">
    <source>
        <dbReference type="PROSITE-ProRule" id="PRU00283"/>
    </source>
</evidence>
<organism evidence="9 10">
    <name type="scientific">Sphagnum troendelagicum</name>
    <dbReference type="NCBI Taxonomy" id="128251"/>
    <lineage>
        <taxon>Eukaryota</taxon>
        <taxon>Viridiplantae</taxon>
        <taxon>Streptophyta</taxon>
        <taxon>Embryophyta</taxon>
        <taxon>Bryophyta</taxon>
        <taxon>Sphagnophytina</taxon>
        <taxon>Sphagnopsida</taxon>
        <taxon>Sphagnales</taxon>
        <taxon>Sphagnaceae</taxon>
        <taxon>Sphagnum</taxon>
    </lineage>
</organism>
<evidence type="ECO:0000256" key="2">
    <source>
        <dbReference type="ARBA" id="ARBA00022840"/>
    </source>
</evidence>
<comment type="similarity">
    <text evidence="4 5">Belongs to the TRAFAC class myosin-kinesin ATPase superfamily. Kinesin family.</text>
</comment>
<gene>
    <name evidence="9" type="ORF">CSSPTR1EN2_LOCUS17424</name>
</gene>
<evidence type="ECO:0000256" key="6">
    <source>
        <dbReference type="SAM" id="Coils"/>
    </source>
</evidence>